<dbReference type="Proteomes" id="UP000006727">
    <property type="component" value="Chromosome 23"/>
</dbReference>
<name>A0A2K1IIW9_PHYPA</name>
<reference evidence="1 3" key="2">
    <citation type="journal article" date="2018" name="Plant J.">
        <title>The Physcomitrella patens chromosome-scale assembly reveals moss genome structure and evolution.</title>
        <authorList>
            <person name="Lang D."/>
            <person name="Ullrich K.K."/>
            <person name="Murat F."/>
            <person name="Fuchs J."/>
            <person name="Jenkins J."/>
            <person name="Haas F.B."/>
            <person name="Piednoel M."/>
            <person name="Gundlach H."/>
            <person name="Van Bel M."/>
            <person name="Meyberg R."/>
            <person name="Vives C."/>
            <person name="Morata J."/>
            <person name="Symeonidi A."/>
            <person name="Hiss M."/>
            <person name="Muchero W."/>
            <person name="Kamisugi Y."/>
            <person name="Saleh O."/>
            <person name="Blanc G."/>
            <person name="Decker E.L."/>
            <person name="van Gessel N."/>
            <person name="Grimwood J."/>
            <person name="Hayes R.D."/>
            <person name="Graham S.W."/>
            <person name="Gunter L.E."/>
            <person name="McDaniel S.F."/>
            <person name="Hoernstein S.N.W."/>
            <person name="Larsson A."/>
            <person name="Li F.W."/>
            <person name="Perroud P.F."/>
            <person name="Phillips J."/>
            <person name="Ranjan P."/>
            <person name="Rokshar D.S."/>
            <person name="Rothfels C.J."/>
            <person name="Schneider L."/>
            <person name="Shu S."/>
            <person name="Stevenson D.W."/>
            <person name="Thummler F."/>
            <person name="Tillich M."/>
            <person name="Villarreal Aguilar J.C."/>
            <person name="Widiez T."/>
            <person name="Wong G.K."/>
            <person name="Wymore A."/>
            <person name="Zhang Y."/>
            <person name="Zimmer A.D."/>
            <person name="Quatrano R.S."/>
            <person name="Mayer K.F.X."/>
            <person name="Goodstein D."/>
            <person name="Casacuberta J.M."/>
            <person name="Vandepoele K."/>
            <person name="Reski R."/>
            <person name="Cuming A.C."/>
            <person name="Tuskan G.A."/>
            <person name="Maumus F."/>
            <person name="Salse J."/>
            <person name="Schmutz J."/>
            <person name="Rensing S.A."/>
        </authorList>
    </citation>
    <scope>NUCLEOTIDE SEQUENCE [LARGE SCALE GENOMIC DNA]</scope>
    <source>
        <strain evidence="2 3">cv. Gransden 2004</strain>
    </source>
</reference>
<dbReference type="Gramene" id="Pp3c23_11231V3.1">
    <property type="protein sequence ID" value="PAC:32950783.CDS.1"/>
    <property type="gene ID" value="Pp3c23_11231"/>
</dbReference>
<dbReference type="InParanoid" id="A0A2K1IIW9"/>
<dbReference type="AlphaFoldDB" id="A0A2K1IIW9"/>
<evidence type="ECO:0000313" key="3">
    <source>
        <dbReference type="Proteomes" id="UP000006727"/>
    </source>
</evidence>
<proteinExistence type="predicted"/>
<reference evidence="1 3" key="1">
    <citation type="journal article" date="2008" name="Science">
        <title>The Physcomitrella genome reveals evolutionary insights into the conquest of land by plants.</title>
        <authorList>
            <person name="Rensing S."/>
            <person name="Lang D."/>
            <person name="Zimmer A."/>
            <person name="Terry A."/>
            <person name="Salamov A."/>
            <person name="Shapiro H."/>
            <person name="Nishiyama T."/>
            <person name="Perroud P.-F."/>
            <person name="Lindquist E."/>
            <person name="Kamisugi Y."/>
            <person name="Tanahashi T."/>
            <person name="Sakakibara K."/>
            <person name="Fujita T."/>
            <person name="Oishi K."/>
            <person name="Shin-I T."/>
            <person name="Kuroki Y."/>
            <person name="Toyoda A."/>
            <person name="Suzuki Y."/>
            <person name="Hashimoto A."/>
            <person name="Yamaguchi K."/>
            <person name="Sugano A."/>
            <person name="Kohara Y."/>
            <person name="Fujiyama A."/>
            <person name="Anterola A."/>
            <person name="Aoki S."/>
            <person name="Ashton N."/>
            <person name="Barbazuk W.B."/>
            <person name="Barker E."/>
            <person name="Bennetzen J."/>
            <person name="Bezanilla M."/>
            <person name="Blankenship R."/>
            <person name="Cho S.H."/>
            <person name="Dutcher S."/>
            <person name="Estelle M."/>
            <person name="Fawcett J.A."/>
            <person name="Gundlach H."/>
            <person name="Hanada K."/>
            <person name="Heyl A."/>
            <person name="Hicks K.A."/>
            <person name="Hugh J."/>
            <person name="Lohr M."/>
            <person name="Mayer K."/>
            <person name="Melkozernov A."/>
            <person name="Murata T."/>
            <person name="Nelson D."/>
            <person name="Pils B."/>
            <person name="Prigge M."/>
            <person name="Reiss B."/>
            <person name="Renner T."/>
            <person name="Rombauts S."/>
            <person name="Rushton P."/>
            <person name="Sanderfoot A."/>
            <person name="Schween G."/>
            <person name="Shiu S.-H."/>
            <person name="Stueber K."/>
            <person name="Theodoulou F.L."/>
            <person name="Tu H."/>
            <person name="Van de Peer Y."/>
            <person name="Verrier P.J."/>
            <person name="Waters E."/>
            <person name="Wood A."/>
            <person name="Yang L."/>
            <person name="Cove D."/>
            <person name="Cuming A."/>
            <person name="Hasebe M."/>
            <person name="Lucas S."/>
            <person name="Mishler D.B."/>
            <person name="Reski R."/>
            <person name="Grigoriev I."/>
            <person name="Quatrano R.S."/>
            <person name="Boore J.L."/>
        </authorList>
    </citation>
    <scope>NUCLEOTIDE SEQUENCE [LARGE SCALE GENOMIC DNA]</scope>
    <source>
        <strain evidence="2 3">cv. Gransden 2004</strain>
    </source>
</reference>
<dbReference type="EMBL" id="ABEU02000023">
    <property type="protein sequence ID" value="PNR29224.1"/>
    <property type="molecule type" value="Genomic_DNA"/>
</dbReference>
<sequence length="166" mass="18864">MVTQGNHDTHREYSVLQLVKCLLACNILLGDAPATKRLQLQHLLPCGCSYYSKWLQGYRKLCCRRLNPRSLLLRCESSTISCACAFLSEKIWCRCLDCKAPSFSIAPAWFLHNVGVDSAQCWCGFCTMLLQISVLLFHLESNVGGDECGCFLRLLKILRWILILIF</sequence>
<accession>A0A2K1IIW9</accession>
<reference evidence="2" key="3">
    <citation type="submission" date="2020-12" db="UniProtKB">
        <authorList>
            <consortium name="EnsemblPlants"/>
        </authorList>
    </citation>
    <scope>IDENTIFICATION</scope>
</reference>
<gene>
    <name evidence="1" type="ORF">PHYPA_027916</name>
</gene>
<organism evidence="1">
    <name type="scientific">Physcomitrium patens</name>
    <name type="common">Spreading-leaved earth moss</name>
    <name type="synonym">Physcomitrella patens</name>
    <dbReference type="NCBI Taxonomy" id="3218"/>
    <lineage>
        <taxon>Eukaryota</taxon>
        <taxon>Viridiplantae</taxon>
        <taxon>Streptophyta</taxon>
        <taxon>Embryophyta</taxon>
        <taxon>Bryophyta</taxon>
        <taxon>Bryophytina</taxon>
        <taxon>Bryopsida</taxon>
        <taxon>Funariidae</taxon>
        <taxon>Funariales</taxon>
        <taxon>Funariaceae</taxon>
        <taxon>Physcomitrium</taxon>
    </lineage>
</organism>
<keyword evidence="3" id="KW-1185">Reference proteome</keyword>
<protein>
    <submittedName>
        <fullName evidence="1 2">Uncharacterized protein</fullName>
    </submittedName>
</protein>
<evidence type="ECO:0000313" key="1">
    <source>
        <dbReference type="EMBL" id="PNR29224.1"/>
    </source>
</evidence>
<evidence type="ECO:0000313" key="2">
    <source>
        <dbReference type="EnsemblPlants" id="PAC:32950783.CDS.1"/>
    </source>
</evidence>
<dbReference type="EnsemblPlants" id="Pp3c23_11231V3.1">
    <property type="protein sequence ID" value="PAC:32950783.CDS.1"/>
    <property type="gene ID" value="Pp3c23_11231"/>
</dbReference>